<dbReference type="InterPro" id="IPR032710">
    <property type="entry name" value="NTF2-like_dom_sf"/>
</dbReference>
<dbReference type="AlphaFoldDB" id="A0A2D2PZA3"/>
<dbReference type="Proteomes" id="UP000231057">
    <property type="component" value="Chromosome"/>
</dbReference>
<dbReference type="Gene3D" id="3.10.450.50">
    <property type="match status" value="1"/>
</dbReference>
<dbReference type="SUPFAM" id="SSF54427">
    <property type="entry name" value="NTF2-like"/>
    <property type="match status" value="1"/>
</dbReference>
<evidence type="ECO:0000313" key="2">
    <source>
        <dbReference type="Proteomes" id="UP000231057"/>
    </source>
</evidence>
<keyword evidence="2" id="KW-1185">Reference proteome</keyword>
<dbReference type="KEGG" id="slw:BRW62_01185"/>
<name>A0A2D2PZA3_PARLV</name>
<accession>A0A2D2PZA3</accession>
<reference evidence="1 2" key="1">
    <citation type="submission" date="2016-11" db="EMBL/GenBank/DDBJ databases">
        <title>Complete genome sequence of thermophilic cyanobacteria strain Synechococcus sp. PCC6715.</title>
        <authorList>
            <person name="Tang J."/>
            <person name="Daroch M."/>
            <person name="Liang Y."/>
            <person name="Jiang D."/>
            <person name="Shah M."/>
        </authorList>
    </citation>
    <scope>NUCLEOTIDE SEQUENCE [LARGE SCALE GENOMIC DNA]</scope>
    <source>
        <strain evidence="1 2">PCC 6715</strain>
    </source>
</reference>
<dbReference type="RefSeq" id="WP_099797764.1">
    <property type="nucleotide sequence ID" value="NZ_CP018092.1"/>
</dbReference>
<organism evidence="1 2">
    <name type="scientific">Parathermosynechococcus lividus PCC 6715</name>
    <dbReference type="NCBI Taxonomy" id="1917166"/>
    <lineage>
        <taxon>Bacteria</taxon>
        <taxon>Bacillati</taxon>
        <taxon>Cyanobacteriota</taxon>
        <taxon>Cyanophyceae</taxon>
        <taxon>Acaryochloridales</taxon>
        <taxon>Thermosynechococcaceae</taxon>
        <taxon>Parathermosynechococcus</taxon>
    </lineage>
</organism>
<gene>
    <name evidence="1" type="ORF">BRW62_01185</name>
</gene>
<dbReference type="OrthoDB" id="465629at2"/>
<evidence type="ECO:0000313" key="1">
    <source>
        <dbReference type="EMBL" id="ATS17584.1"/>
    </source>
</evidence>
<sequence length="140" mass="15093">MSTTLLASAPTIDGVSEATIAAYFAGLNAEAYPDVANLFATDGVLVPPFEEPVVGPAAIATYLAQEAVGMRVVPTKGELLSHEPHERVYRIVGQAKLPLFTVNVAWQFGLNPQDQITGVKVDLLATLEELFSYQPLRQRP</sequence>
<dbReference type="EMBL" id="CP018092">
    <property type="protein sequence ID" value="ATS17584.1"/>
    <property type="molecule type" value="Genomic_DNA"/>
</dbReference>
<protein>
    <recommendedName>
        <fullName evidence="3">SnoaL-like domain-containing protein</fullName>
    </recommendedName>
</protein>
<evidence type="ECO:0008006" key="3">
    <source>
        <dbReference type="Google" id="ProtNLM"/>
    </source>
</evidence>
<proteinExistence type="predicted"/>
<reference evidence="2" key="2">
    <citation type="journal article" date="2022" name="Front. Microbiol.">
        <title>Comparative Genomic Analysis Revealed Distinct Molecular Components and Organization of CO2-Concentrating Mechanism in Thermophilic Cyanobacteria.</title>
        <authorList>
            <person name="Tang J."/>
            <person name="Zhou H."/>
            <person name="Yao D."/>
            <person name="Riaz S."/>
            <person name="You D."/>
            <person name="Klepacz-Smolka A."/>
            <person name="Daroch M."/>
        </authorList>
    </citation>
    <scope>NUCLEOTIDE SEQUENCE [LARGE SCALE GENOMIC DNA]</scope>
    <source>
        <strain evidence="2">PCC 6715</strain>
    </source>
</reference>